<feature type="compositionally biased region" description="Low complexity" evidence="1">
    <location>
        <begin position="200"/>
        <end position="213"/>
    </location>
</feature>
<dbReference type="AlphaFoldDB" id="A0A4Y4B0U1"/>
<sequence>MDVRATRRGTPAVVFWGGIGVLAWATLTVLLSGGSAHADDQEDGPLDGLTSLVSNTVSAVTAPVAPIVTEVVAPVVTQVVAPVQQAVPAVVATVTAPVVDAPVVGPAVAPVVHAVTETTTAVVAPVTDVLTGAPVSQITDPILDTVSGIPVVGGLASDLGLISAVGDVVGVVDDTTALLGNVTNETIPPVLEALDPTSPEPGEGPESVTAPAVTTTPTVIIAEDIATMPPATPTALPPAGSSHPSALPAADGATGAGDDTTRAPTDPPPSSPPGSTVPASSSAGPGGGSGASPARLSDANSSPLRAGERTSGASDDELPSSPVADTDVSPD</sequence>
<comment type="caution">
    <text evidence="2">The sequence shown here is derived from an EMBL/GenBank/DDBJ whole genome shotgun (WGS) entry which is preliminary data.</text>
</comment>
<feature type="region of interest" description="Disordered" evidence="1">
    <location>
        <begin position="190"/>
        <end position="213"/>
    </location>
</feature>
<reference evidence="2 3" key="1">
    <citation type="submission" date="2019-06" db="EMBL/GenBank/DDBJ databases">
        <title>Whole genome shotgun sequence of Microbacterium liquefaciens NBRC 15037.</title>
        <authorList>
            <person name="Hosoyama A."/>
            <person name="Uohara A."/>
            <person name="Ohji S."/>
            <person name="Ichikawa N."/>
        </authorList>
    </citation>
    <scope>NUCLEOTIDE SEQUENCE [LARGE SCALE GENOMIC DNA]</scope>
    <source>
        <strain evidence="2 3">NBRC 15037</strain>
    </source>
</reference>
<protein>
    <submittedName>
        <fullName evidence="2">Uncharacterized protein</fullName>
    </submittedName>
</protein>
<proteinExistence type="predicted"/>
<feature type="compositionally biased region" description="Low complexity" evidence="1">
    <location>
        <begin position="237"/>
        <end position="264"/>
    </location>
</feature>
<gene>
    <name evidence="2" type="ORF">MLI01_02230</name>
</gene>
<dbReference type="Proteomes" id="UP000317410">
    <property type="component" value="Unassembled WGS sequence"/>
</dbReference>
<evidence type="ECO:0000256" key="1">
    <source>
        <dbReference type="SAM" id="MobiDB-lite"/>
    </source>
</evidence>
<accession>A0A4Y4B0U1</accession>
<organism evidence="2 3">
    <name type="scientific">Microbacterium maritypicum</name>
    <name type="common">Microbacterium liquefaciens</name>
    <dbReference type="NCBI Taxonomy" id="33918"/>
    <lineage>
        <taxon>Bacteria</taxon>
        <taxon>Bacillati</taxon>
        <taxon>Actinomycetota</taxon>
        <taxon>Actinomycetes</taxon>
        <taxon>Micrococcales</taxon>
        <taxon>Microbacteriaceae</taxon>
        <taxon>Microbacterium</taxon>
    </lineage>
</organism>
<feature type="compositionally biased region" description="Low complexity" evidence="1">
    <location>
        <begin position="273"/>
        <end position="283"/>
    </location>
</feature>
<name>A0A4Y4B0U1_MICMQ</name>
<feature type="region of interest" description="Disordered" evidence="1">
    <location>
        <begin position="229"/>
        <end position="331"/>
    </location>
</feature>
<evidence type="ECO:0000313" key="2">
    <source>
        <dbReference type="EMBL" id="GEC74078.1"/>
    </source>
</evidence>
<dbReference type="EMBL" id="BJNQ01000001">
    <property type="protein sequence ID" value="GEC74078.1"/>
    <property type="molecule type" value="Genomic_DNA"/>
</dbReference>
<dbReference type="RefSeq" id="WP_141385659.1">
    <property type="nucleotide sequence ID" value="NZ_BJNQ01000001.1"/>
</dbReference>
<evidence type="ECO:0000313" key="3">
    <source>
        <dbReference type="Proteomes" id="UP000317410"/>
    </source>
</evidence>